<accession>A0A0C3ADD7</accession>
<dbReference type="Pfam" id="PF03435">
    <property type="entry name" value="Sacchrp_dh_NADP"/>
    <property type="match status" value="1"/>
</dbReference>
<dbReference type="Proteomes" id="UP000053989">
    <property type="component" value="Unassembled WGS sequence"/>
</dbReference>
<dbReference type="GO" id="GO:0009247">
    <property type="term" value="P:glycolipid biosynthetic process"/>
    <property type="evidence" value="ECO:0007669"/>
    <property type="project" value="TreeGrafter"/>
</dbReference>
<protein>
    <recommendedName>
        <fullName evidence="3">Saccharopine dehydrogenase NADP binding domain-containing protein</fullName>
    </recommendedName>
</protein>
<keyword evidence="2" id="KW-1133">Transmembrane helix</keyword>
<dbReference type="PANTHER" id="PTHR12286">
    <property type="entry name" value="SACCHAROPINE DEHYDROGENASE-LIKE OXIDOREDUCTASE"/>
    <property type="match status" value="1"/>
</dbReference>
<dbReference type="EMBL" id="KN822038">
    <property type="protein sequence ID" value="KIM62952.1"/>
    <property type="molecule type" value="Genomic_DNA"/>
</dbReference>
<dbReference type="HOGENOM" id="CLU_031002_0_1_1"/>
<feature type="domain" description="Saccharopine dehydrogenase NADP binding" evidence="3">
    <location>
        <begin position="4"/>
        <end position="108"/>
    </location>
</feature>
<proteinExistence type="inferred from homology"/>
<dbReference type="GO" id="GO:0005811">
    <property type="term" value="C:lipid droplet"/>
    <property type="evidence" value="ECO:0007669"/>
    <property type="project" value="TreeGrafter"/>
</dbReference>
<keyword evidence="5" id="KW-1185">Reference proteome</keyword>
<dbReference type="InParanoid" id="A0A0C3ADD7"/>
<dbReference type="InterPro" id="IPR005097">
    <property type="entry name" value="Sacchrp_dh_NADP-bd"/>
</dbReference>
<evidence type="ECO:0000256" key="1">
    <source>
        <dbReference type="ARBA" id="ARBA00038048"/>
    </source>
</evidence>
<keyword evidence="2" id="KW-0472">Membrane</keyword>
<evidence type="ECO:0000259" key="3">
    <source>
        <dbReference type="Pfam" id="PF03435"/>
    </source>
</evidence>
<organism evidence="4 5">
    <name type="scientific">Scleroderma citrinum Foug A</name>
    <dbReference type="NCBI Taxonomy" id="1036808"/>
    <lineage>
        <taxon>Eukaryota</taxon>
        <taxon>Fungi</taxon>
        <taxon>Dikarya</taxon>
        <taxon>Basidiomycota</taxon>
        <taxon>Agaricomycotina</taxon>
        <taxon>Agaricomycetes</taxon>
        <taxon>Agaricomycetidae</taxon>
        <taxon>Boletales</taxon>
        <taxon>Sclerodermatineae</taxon>
        <taxon>Sclerodermataceae</taxon>
        <taxon>Scleroderma</taxon>
    </lineage>
</organism>
<dbReference type="AlphaFoldDB" id="A0A0C3ADD7"/>
<evidence type="ECO:0000256" key="2">
    <source>
        <dbReference type="SAM" id="Phobius"/>
    </source>
</evidence>
<evidence type="ECO:0000313" key="5">
    <source>
        <dbReference type="Proteomes" id="UP000053989"/>
    </source>
</evidence>
<reference evidence="5" key="2">
    <citation type="submission" date="2015-01" db="EMBL/GenBank/DDBJ databases">
        <title>Evolutionary Origins and Diversification of the Mycorrhizal Mutualists.</title>
        <authorList>
            <consortium name="DOE Joint Genome Institute"/>
            <consortium name="Mycorrhizal Genomics Consortium"/>
            <person name="Kohler A."/>
            <person name="Kuo A."/>
            <person name="Nagy L.G."/>
            <person name="Floudas D."/>
            <person name="Copeland A."/>
            <person name="Barry K.W."/>
            <person name="Cichocki N."/>
            <person name="Veneault-Fourrey C."/>
            <person name="LaButti K."/>
            <person name="Lindquist E.A."/>
            <person name="Lipzen A."/>
            <person name="Lundell T."/>
            <person name="Morin E."/>
            <person name="Murat C."/>
            <person name="Riley R."/>
            <person name="Ohm R."/>
            <person name="Sun H."/>
            <person name="Tunlid A."/>
            <person name="Henrissat B."/>
            <person name="Grigoriev I.V."/>
            <person name="Hibbett D.S."/>
            <person name="Martin F."/>
        </authorList>
    </citation>
    <scope>NUCLEOTIDE SEQUENCE [LARGE SCALE GENOMIC DNA]</scope>
    <source>
        <strain evidence="5">Foug A</strain>
    </source>
</reference>
<name>A0A0C3ADD7_9AGAM</name>
<gene>
    <name evidence="4" type="ORF">SCLCIDRAFT_1214490</name>
</gene>
<dbReference type="PANTHER" id="PTHR12286:SF5">
    <property type="entry name" value="SACCHAROPINE DEHYDROGENASE-LIKE OXIDOREDUCTASE"/>
    <property type="match status" value="1"/>
</dbReference>
<comment type="similarity">
    <text evidence="1">Belongs to the saccharopine dehydrogenase family.</text>
</comment>
<dbReference type="SUPFAM" id="SSF51735">
    <property type="entry name" value="NAD(P)-binding Rossmann-fold domains"/>
    <property type="match status" value="1"/>
</dbReference>
<feature type="transmembrane region" description="Helical" evidence="2">
    <location>
        <begin position="291"/>
        <end position="314"/>
    </location>
</feature>
<evidence type="ECO:0000313" key="4">
    <source>
        <dbReference type="EMBL" id="KIM62952.1"/>
    </source>
</evidence>
<dbReference type="InterPro" id="IPR051276">
    <property type="entry name" value="Saccharopine_DH-like_oxidrdct"/>
</dbReference>
<sequence length="436" mass="47869">MLDILILGATGYTGRLITRYLATHPQRATFTFGLAVRSEQKLKALVDELGNAALHVRTFIVDVTHSDDLETVVQEAHVVINAVALHSHCVLQACVHHGRHCLDIMGDVSQLRDIIHSFDHLAAESNTVIVPCVGMVSVPSDLMVYVANKTLKSFAGPLTSIDMSTSAWEINGFTLSSGSIASALSIVANASKDTRDVVWTDFAFSPVRGVPSPRPRAFYSLPILDPPVRGTYIAQSIVNRPIIQRSWGLFELVARNPTDVFPPELSAIVDGSEYSYGTAFKYEEFLVHPNWFYAFRYLAMLMCIPLMVAFRYVLPIVSRFLPQPGQGPTDETLEARSLNITNITTSTPDSQGRTVSVRTTFKGKGDGPYLMTAIFVSEAALALVLDKDSLPPFGKRGGVLTPVTAFGDVLVRRLNACDRISIESEVLPTHEHKKIR</sequence>
<dbReference type="InterPro" id="IPR036291">
    <property type="entry name" value="NAD(P)-bd_dom_sf"/>
</dbReference>
<dbReference type="OrthoDB" id="10268090at2759"/>
<dbReference type="GO" id="GO:0005739">
    <property type="term" value="C:mitochondrion"/>
    <property type="evidence" value="ECO:0007669"/>
    <property type="project" value="TreeGrafter"/>
</dbReference>
<dbReference type="Gene3D" id="3.40.50.720">
    <property type="entry name" value="NAD(P)-binding Rossmann-like Domain"/>
    <property type="match status" value="1"/>
</dbReference>
<keyword evidence="2" id="KW-0812">Transmembrane</keyword>
<dbReference type="GO" id="GO:0005886">
    <property type="term" value="C:plasma membrane"/>
    <property type="evidence" value="ECO:0007669"/>
    <property type="project" value="TreeGrafter"/>
</dbReference>
<reference evidence="4 5" key="1">
    <citation type="submission" date="2014-04" db="EMBL/GenBank/DDBJ databases">
        <authorList>
            <consortium name="DOE Joint Genome Institute"/>
            <person name="Kuo A."/>
            <person name="Kohler A."/>
            <person name="Nagy L.G."/>
            <person name="Floudas D."/>
            <person name="Copeland A."/>
            <person name="Barry K.W."/>
            <person name="Cichocki N."/>
            <person name="Veneault-Fourrey C."/>
            <person name="LaButti K."/>
            <person name="Lindquist E.A."/>
            <person name="Lipzen A."/>
            <person name="Lundell T."/>
            <person name="Morin E."/>
            <person name="Murat C."/>
            <person name="Sun H."/>
            <person name="Tunlid A."/>
            <person name="Henrissat B."/>
            <person name="Grigoriev I.V."/>
            <person name="Hibbett D.S."/>
            <person name="Martin F."/>
            <person name="Nordberg H.P."/>
            <person name="Cantor M.N."/>
            <person name="Hua S.X."/>
        </authorList>
    </citation>
    <scope>NUCLEOTIDE SEQUENCE [LARGE SCALE GENOMIC DNA]</scope>
    <source>
        <strain evidence="4 5">Foug A</strain>
    </source>
</reference>